<feature type="transmembrane region" description="Helical" evidence="1">
    <location>
        <begin position="140"/>
        <end position="161"/>
    </location>
</feature>
<feature type="transmembrane region" description="Helical" evidence="1">
    <location>
        <begin position="181"/>
        <end position="201"/>
    </location>
</feature>
<feature type="transmembrane region" description="Helical" evidence="1">
    <location>
        <begin position="77"/>
        <end position="95"/>
    </location>
</feature>
<feature type="transmembrane region" description="Helical" evidence="1">
    <location>
        <begin position="46"/>
        <end position="65"/>
    </location>
</feature>
<dbReference type="RefSeq" id="WP_121144653.1">
    <property type="nucleotide sequence ID" value="NZ_RBWY01000001.1"/>
</dbReference>
<evidence type="ECO:0000256" key="1">
    <source>
        <dbReference type="SAM" id="Phobius"/>
    </source>
</evidence>
<dbReference type="OrthoDB" id="9809977at2"/>
<comment type="caution">
    <text evidence="2">The sequence shown here is derived from an EMBL/GenBank/DDBJ whole genome shotgun (WGS) entry which is preliminary data.</text>
</comment>
<keyword evidence="1" id="KW-0472">Membrane</keyword>
<organism evidence="2 3">
    <name type="scientific">Orbus hercynius</name>
    <dbReference type="NCBI Taxonomy" id="593135"/>
    <lineage>
        <taxon>Bacteria</taxon>
        <taxon>Pseudomonadati</taxon>
        <taxon>Pseudomonadota</taxon>
        <taxon>Gammaproteobacteria</taxon>
        <taxon>Orbales</taxon>
        <taxon>Orbaceae</taxon>
        <taxon>Orbus</taxon>
    </lineage>
</organism>
<protein>
    <recommendedName>
        <fullName evidence="4">FAR-17a/AIG1-like protein</fullName>
    </recommendedName>
</protein>
<feature type="transmembrane region" description="Helical" evidence="1">
    <location>
        <begin position="7"/>
        <end position="26"/>
    </location>
</feature>
<dbReference type="Proteomes" id="UP000278542">
    <property type="component" value="Unassembled WGS sequence"/>
</dbReference>
<accession>A0A495RJR6</accession>
<evidence type="ECO:0000313" key="3">
    <source>
        <dbReference type="Proteomes" id="UP000278542"/>
    </source>
</evidence>
<keyword evidence="3" id="KW-1185">Reference proteome</keyword>
<dbReference type="NCBIfam" id="NF038065">
    <property type="entry name" value="Pr6Pr"/>
    <property type="match status" value="1"/>
</dbReference>
<evidence type="ECO:0008006" key="4">
    <source>
        <dbReference type="Google" id="ProtNLM"/>
    </source>
</evidence>
<keyword evidence="1" id="KW-1133">Transmembrane helix</keyword>
<keyword evidence="1" id="KW-0812">Transmembrane</keyword>
<evidence type="ECO:0000313" key="2">
    <source>
        <dbReference type="EMBL" id="RKS87783.1"/>
    </source>
</evidence>
<sequence>MINRSVNLFIALFVIIVISIETYMYWFHRFQPWQPASPIGRMVFYYSFFTVLSNIMLAVSCAVLACKPTCDRTWFNVIRLNGIVGVMITMLVYNVMLRGIHKPPSLLLAFANESLHVVIPLLGLLTWLLYGPFMRINLKVVSYVFLSLLGYGLYIFIRGHLTGQYPYPFINVNRIGYEKSLMTAGMVAMLFFILVMLLAVIERIRIKLSHSAQYR</sequence>
<name>A0A495RJR6_9GAMM</name>
<reference evidence="2 3" key="1">
    <citation type="submission" date="2018-10" db="EMBL/GenBank/DDBJ databases">
        <title>Genomic Encyclopedia of Type Strains, Phase IV (KMG-IV): sequencing the most valuable type-strain genomes for metagenomic binning, comparative biology and taxonomic classification.</title>
        <authorList>
            <person name="Goeker M."/>
        </authorList>
    </citation>
    <scope>NUCLEOTIDE SEQUENCE [LARGE SCALE GENOMIC DNA]</scope>
    <source>
        <strain evidence="2 3">DSM 22228</strain>
    </source>
</reference>
<proteinExistence type="predicted"/>
<dbReference type="InterPro" id="IPR049713">
    <property type="entry name" value="Pr6Pr-like"/>
</dbReference>
<gene>
    <name evidence="2" type="ORF">DES39_1026</name>
</gene>
<dbReference type="AlphaFoldDB" id="A0A495RJR6"/>
<feature type="transmembrane region" description="Helical" evidence="1">
    <location>
        <begin position="115"/>
        <end position="133"/>
    </location>
</feature>
<dbReference type="EMBL" id="RBWY01000001">
    <property type="protein sequence ID" value="RKS87783.1"/>
    <property type="molecule type" value="Genomic_DNA"/>
</dbReference>